<dbReference type="InterPro" id="IPR057075">
    <property type="entry name" value="bHLH_IRO3"/>
</dbReference>
<evidence type="ECO:0000256" key="1">
    <source>
        <dbReference type="ARBA" id="ARBA00004123"/>
    </source>
</evidence>
<comment type="subcellular location">
    <subcellularLocation>
        <location evidence="1">Nucleus</location>
    </subcellularLocation>
</comment>
<feature type="compositionally biased region" description="Polar residues" evidence="6">
    <location>
        <begin position="172"/>
        <end position="187"/>
    </location>
</feature>
<gene>
    <name evidence="8" type="ORF">ACH5RR_025925</name>
</gene>
<dbReference type="InterPro" id="IPR036638">
    <property type="entry name" value="HLH_DNA-bd_sf"/>
</dbReference>
<dbReference type="PANTHER" id="PTHR47075:SF10">
    <property type="entry name" value="TRANSCRIPTION FACTOR BHLH47-LIKE"/>
    <property type="match status" value="1"/>
</dbReference>
<dbReference type="PANTHER" id="PTHR47075">
    <property type="entry name" value="TRANSCRIPTION FACTOR BHLH47"/>
    <property type="match status" value="1"/>
</dbReference>
<keyword evidence="3" id="KW-0238">DNA-binding</keyword>
<evidence type="ECO:0000256" key="5">
    <source>
        <dbReference type="ARBA" id="ARBA00023242"/>
    </source>
</evidence>
<dbReference type="InterPro" id="IPR011598">
    <property type="entry name" value="bHLH_dom"/>
</dbReference>
<dbReference type="EMBL" id="JBJUIK010000011">
    <property type="protein sequence ID" value="KAL3513208.1"/>
    <property type="molecule type" value="Genomic_DNA"/>
</dbReference>
<reference evidence="8 9" key="1">
    <citation type="submission" date="2024-11" db="EMBL/GenBank/DDBJ databases">
        <title>A near-complete genome assembly of Cinchona calisaya.</title>
        <authorList>
            <person name="Lian D.C."/>
            <person name="Zhao X.W."/>
            <person name="Wei L."/>
        </authorList>
    </citation>
    <scope>NUCLEOTIDE SEQUENCE [LARGE SCALE GENOMIC DNA]</scope>
    <source>
        <tissue evidence="8">Nenye</tissue>
    </source>
</reference>
<name>A0ABD2Z116_9GENT</name>
<feature type="domain" description="BHLH" evidence="7">
    <location>
        <begin position="36"/>
        <end position="86"/>
    </location>
</feature>
<dbReference type="SUPFAM" id="SSF47459">
    <property type="entry name" value="HLH, helix-loop-helix DNA-binding domain"/>
    <property type="match status" value="1"/>
</dbReference>
<feature type="compositionally biased region" description="Basic residues" evidence="6">
    <location>
        <begin position="31"/>
        <end position="41"/>
    </location>
</feature>
<dbReference type="GO" id="GO:0005634">
    <property type="term" value="C:nucleus"/>
    <property type="evidence" value="ECO:0007669"/>
    <property type="project" value="UniProtKB-SubCell"/>
</dbReference>
<dbReference type="Gene3D" id="4.10.280.10">
    <property type="entry name" value="Helix-loop-helix DNA-binding domain"/>
    <property type="match status" value="1"/>
</dbReference>
<evidence type="ECO:0000313" key="8">
    <source>
        <dbReference type="EMBL" id="KAL3513208.1"/>
    </source>
</evidence>
<protein>
    <recommendedName>
        <fullName evidence="7">BHLH domain-containing protein</fullName>
    </recommendedName>
</protein>
<accession>A0ABD2Z116</accession>
<evidence type="ECO:0000256" key="3">
    <source>
        <dbReference type="ARBA" id="ARBA00023125"/>
    </source>
</evidence>
<dbReference type="Pfam" id="PF23177">
    <property type="entry name" value="bHLH_IRO3"/>
    <property type="match status" value="1"/>
</dbReference>
<comment type="caution">
    <text evidence="8">The sequence shown here is derived from an EMBL/GenBank/DDBJ whole genome shotgun (WGS) entry which is preliminary data.</text>
</comment>
<dbReference type="AlphaFoldDB" id="A0ABD2Z116"/>
<dbReference type="Proteomes" id="UP001630127">
    <property type="component" value="Unassembled WGS sequence"/>
</dbReference>
<organism evidence="8 9">
    <name type="scientific">Cinchona calisaya</name>
    <dbReference type="NCBI Taxonomy" id="153742"/>
    <lineage>
        <taxon>Eukaryota</taxon>
        <taxon>Viridiplantae</taxon>
        <taxon>Streptophyta</taxon>
        <taxon>Embryophyta</taxon>
        <taxon>Tracheophyta</taxon>
        <taxon>Spermatophyta</taxon>
        <taxon>Magnoliopsida</taxon>
        <taxon>eudicotyledons</taxon>
        <taxon>Gunneridae</taxon>
        <taxon>Pentapetalae</taxon>
        <taxon>asterids</taxon>
        <taxon>lamiids</taxon>
        <taxon>Gentianales</taxon>
        <taxon>Rubiaceae</taxon>
        <taxon>Cinchonoideae</taxon>
        <taxon>Cinchoneae</taxon>
        <taxon>Cinchona</taxon>
    </lineage>
</organism>
<dbReference type="GO" id="GO:0003677">
    <property type="term" value="F:DNA binding"/>
    <property type="evidence" value="ECO:0007669"/>
    <property type="project" value="UniProtKB-KW"/>
</dbReference>
<proteinExistence type="predicted"/>
<sequence length="211" mass="23820">MSSDKNPESTLEKVSETVQIPASKPQSSRKNQGKVPKRIHKAEREKMKREHLNDLFLSLANVLEVSEETNGKDSVLSDATRFVKDMLVDIDSLRRESAALLSESQYVTMEKEELQDENSSLESQIAELQNQLKERVGYSEFDLNATPPECQHHVLTPDYVADRIRFPVLESSGNTEFASGPVTTVSKPQPRYPTPSDTWPSQLLERHPKLG</sequence>
<keyword evidence="2" id="KW-0805">Transcription regulation</keyword>
<feature type="compositionally biased region" description="Basic and acidic residues" evidence="6">
    <location>
        <begin position="1"/>
        <end position="15"/>
    </location>
</feature>
<feature type="compositionally biased region" description="Polar residues" evidence="6">
    <location>
        <begin position="16"/>
        <end position="30"/>
    </location>
</feature>
<keyword evidence="9" id="KW-1185">Reference proteome</keyword>
<feature type="region of interest" description="Disordered" evidence="6">
    <location>
        <begin position="172"/>
        <end position="211"/>
    </location>
</feature>
<keyword evidence="5" id="KW-0539">Nucleus</keyword>
<feature type="region of interest" description="Disordered" evidence="6">
    <location>
        <begin position="1"/>
        <end position="46"/>
    </location>
</feature>
<keyword evidence="4" id="KW-0804">Transcription</keyword>
<dbReference type="PROSITE" id="PS50888">
    <property type="entry name" value="BHLH"/>
    <property type="match status" value="1"/>
</dbReference>
<evidence type="ECO:0000256" key="6">
    <source>
        <dbReference type="SAM" id="MobiDB-lite"/>
    </source>
</evidence>
<evidence type="ECO:0000259" key="7">
    <source>
        <dbReference type="PROSITE" id="PS50888"/>
    </source>
</evidence>
<evidence type="ECO:0000256" key="4">
    <source>
        <dbReference type="ARBA" id="ARBA00023163"/>
    </source>
</evidence>
<evidence type="ECO:0000256" key="2">
    <source>
        <dbReference type="ARBA" id="ARBA00023015"/>
    </source>
</evidence>
<evidence type="ECO:0000313" key="9">
    <source>
        <dbReference type="Proteomes" id="UP001630127"/>
    </source>
</evidence>